<gene>
    <name evidence="1" type="ORF">T05_12649</name>
</gene>
<dbReference type="AlphaFoldDB" id="A0A0V0TQ73"/>
<dbReference type="EMBL" id="JYDJ01000180">
    <property type="protein sequence ID" value="KRX41088.1"/>
    <property type="molecule type" value="Genomic_DNA"/>
</dbReference>
<evidence type="ECO:0000313" key="2">
    <source>
        <dbReference type="Proteomes" id="UP000055048"/>
    </source>
</evidence>
<evidence type="ECO:0000313" key="1">
    <source>
        <dbReference type="EMBL" id="KRX41088.1"/>
    </source>
</evidence>
<protein>
    <submittedName>
        <fullName evidence="1">Uncharacterized protein</fullName>
    </submittedName>
</protein>
<dbReference type="Proteomes" id="UP000055048">
    <property type="component" value="Unassembled WGS sequence"/>
</dbReference>
<proteinExistence type="predicted"/>
<name>A0A0V0TQ73_9BILA</name>
<reference evidence="1 2" key="1">
    <citation type="submission" date="2015-01" db="EMBL/GenBank/DDBJ databases">
        <title>Evolution of Trichinella species and genotypes.</title>
        <authorList>
            <person name="Korhonen P.K."/>
            <person name="Edoardo P."/>
            <person name="Giuseppe L.R."/>
            <person name="Gasser R.B."/>
        </authorList>
    </citation>
    <scope>NUCLEOTIDE SEQUENCE [LARGE SCALE GENOMIC DNA]</scope>
    <source>
        <strain evidence="1">ISS417</strain>
    </source>
</reference>
<keyword evidence="2" id="KW-1185">Reference proteome</keyword>
<comment type="caution">
    <text evidence="1">The sequence shown here is derived from an EMBL/GenBank/DDBJ whole genome shotgun (WGS) entry which is preliminary data.</text>
</comment>
<sequence length="81" mass="9401">MKVWANIVQQFCNNKPLNLAHSLSQYIGKLHIFWGISREQCKWEPPGLTFTMITGYAMQNSIRNYPIVVEEMGSKFVYCLS</sequence>
<organism evidence="1 2">
    <name type="scientific">Trichinella murrelli</name>
    <dbReference type="NCBI Taxonomy" id="144512"/>
    <lineage>
        <taxon>Eukaryota</taxon>
        <taxon>Metazoa</taxon>
        <taxon>Ecdysozoa</taxon>
        <taxon>Nematoda</taxon>
        <taxon>Enoplea</taxon>
        <taxon>Dorylaimia</taxon>
        <taxon>Trichinellida</taxon>
        <taxon>Trichinellidae</taxon>
        <taxon>Trichinella</taxon>
    </lineage>
</organism>
<accession>A0A0V0TQ73</accession>